<sequence length="126" mass="13141" precursor="true">MITRLTIAGLALVLASIAPASAKTECGKASWYALGGRTASGVIHNPEAMTAAHRTLPFGTQVKVENLANGREVVVKIVDRGPFVRGRVIDLSRGAARELGFISKGVTKVRVTRVADASPTGGNSCQ</sequence>
<accession>A0A839AGQ3</accession>
<evidence type="ECO:0000313" key="6">
    <source>
        <dbReference type="EMBL" id="MBA5778873.1"/>
    </source>
</evidence>
<dbReference type="Proteomes" id="UP000541109">
    <property type="component" value="Unassembled WGS sequence"/>
</dbReference>
<feature type="domain" description="RlpA-like protein double-psi beta-barrel" evidence="5">
    <location>
        <begin position="24"/>
        <end position="111"/>
    </location>
</feature>
<gene>
    <name evidence="3" type="primary">rlpA</name>
    <name evidence="6" type="ORF">H2509_17235</name>
</gene>
<feature type="signal peptide" evidence="3">
    <location>
        <begin position="1"/>
        <end position="22"/>
    </location>
</feature>
<keyword evidence="1 3" id="KW-0456">Lyase</keyword>
<organism evidence="6 7">
    <name type="scientific">Stappia albiluteola</name>
    <dbReference type="NCBI Taxonomy" id="2758565"/>
    <lineage>
        <taxon>Bacteria</taxon>
        <taxon>Pseudomonadati</taxon>
        <taxon>Pseudomonadota</taxon>
        <taxon>Alphaproteobacteria</taxon>
        <taxon>Hyphomicrobiales</taxon>
        <taxon>Stappiaceae</taxon>
        <taxon>Stappia</taxon>
    </lineage>
</organism>
<keyword evidence="2 3" id="KW-0961">Cell wall biogenesis/degradation</keyword>
<proteinExistence type="inferred from homology"/>
<dbReference type="NCBIfam" id="TIGR00413">
    <property type="entry name" value="rlpA"/>
    <property type="match status" value="1"/>
</dbReference>
<comment type="caution">
    <text evidence="6">The sequence shown here is derived from an EMBL/GenBank/DDBJ whole genome shotgun (WGS) entry which is preliminary data.</text>
</comment>
<dbReference type="EC" id="4.2.2.-" evidence="3"/>
<dbReference type="GO" id="GO:0071555">
    <property type="term" value="P:cell wall organization"/>
    <property type="evidence" value="ECO:0007669"/>
    <property type="project" value="UniProtKB-KW"/>
</dbReference>
<comment type="function">
    <text evidence="3">Lytic transglycosylase with a strong preference for naked glycan strands that lack stem peptides.</text>
</comment>
<dbReference type="PANTHER" id="PTHR34183:SF8">
    <property type="entry name" value="ENDOLYTIC PEPTIDOGLYCAN TRANSGLYCOSYLASE RLPA-RELATED"/>
    <property type="match status" value="1"/>
</dbReference>
<dbReference type="InterPro" id="IPR034718">
    <property type="entry name" value="RlpA"/>
</dbReference>
<name>A0A839AGQ3_9HYPH</name>
<comment type="similarity">
    <text evidence="3 4">Belongs to the RlpA family.</text>
</comment>
<dbReference type="CDD" id="cd22268">
    <property type="entry name" value="DPBB_RlpA-like"/>
    <property type="match status" value="1"/>
</dbReference>
<evidence type="ECO:0000259" key="5">
    <source>
        <dbReference type="Pfam" id="PF03330"/>
    </source>
</evidence>
<dbReference type="GO" id="GO:0008932">
    <property type="term" value="F:lytic endotransglycosylase activity"/>
    <property type="evidence" value="ECO:0007669"/>
    <property type="project" value="UniProtKB-UniRule"/>
</dbReference>
<dbReference type="Pfam" id="PF03330">
    <property type="entry name" value="DPBB_1"/>
    <property type="match status" value="1"/>
</dbReference>
<dbReference type="RefSeq" id="WP_182167612.1">
    <property type="nucleotide sequence ID" value="NZ_JACFXV010000064.1"/>
</dbReference>
<keyword evidence="7" id="KW-1185">Reference proteome</keyword>
<dbReference type="AlphaFoldDB" id="A0A839AGQ3"/>
<evidence type="ECO:0000256" key="4">
    <source>
        <dbReference type="RuleBase" id="RU003495"/>
    </source>
</evidence>
<reference evidence="6 7" key="1">
    <citation type="submission" date="2020-07" db="EMBL/GenBank/DDBJ databases">
        <title>Stappia sp., F7233, whole genome shotgun sequencing project.</title>
        <authorList>
            <person name="Jiang S."/>
            <person name="Liu Z.W."/>
            <person name="Du Z.J."/>
        </authorList>
    </citation>
    <scope>NUCLEOTIDE SEQUENCE [LARGE SCALE GENOMIC DNA]</scope>
    <source>
        <strain evidence="6 7">F7233</strain>
    </source>
</reference>
<evidence type="ECO:0000256" key="3">
    <source>
        <dbReference type="HAMAP-Rule" id="MF_02071"/>
    </source>
</evidence>
<keyword evidence="3" id="KW-0732">Signal</keyword>
<dbReference type="InterPro" id="IPR012997">
    <property type="entry name" value="RplA"/>
</dbReference>
<dbReference type="PANTHER" id="PTHR34183">
    <property type="entry name" value="ENDOLYTIC PEPTIDOGLYCAN TRANSGLYCOSYLASE RLPA"/>
    <property type="match status" value="1"/>
</dbReference>
<protein>
    <recommendedName>
        <fullName evidence="3">Endolytic peptidoglycan transglycosylase RlpA</fullName>
        <ecNumber evidence="3">4.2.2.-</ecNumber>
    </recommendedName>
</protein>
<evidence type="ECO:0000313" key="7">
    <source>
        <dbReference type="Proteomes" id="UP000541109"/>
    </source>
</evidence>
<evidence type="ECO:0000256" key="1">
    <source>
        <dbReference type="ARBA" id="ARBA00023239"/>
    </source>
</evidence>
<dbReference type="SUPFAM" id="SSF50685">
    <property type="entry name" value="Barwin-like endoglucanases"/>
    <property type="match status" value="1"/>
</dbReference>
<evidence type="ECO:0000256" key="2">
    <source>
        <dbReference type="ARBA" id="ARBA00023316"/>
    </source>
</evidence>
<feature type="chain" id="PRO_5033189655" description="Endolytic peptidoglycan transglycosylase RlpA" evidence="3">
    <location>
        <begin position="23"/>
        <end position="126"/>
    </location>
</feature>
<dbReference type="HAMAP" id="MF_02071">
    <property type="entry name" value="RlpA"/>
    <property type="match status" value="1"/>
</dbReference>
<dbReference type="InterPro" id="IPR009009">
    <property type="entry name" value="RlpA-like_DPBB"/>
</dbReference>
<dbReference type="InterPro" id="IPR036908">
    <property type="entry name" value="RlpA-like_sf"/>
</dbReference>
<dbReference type="EMBL" id="JACFXV010000064">
    <property type="protein sequence ID" value="MBA5778873.1"/>
    <property type="molecule type" value="Genomic_DNA"/>
</dbReference>
<dbReference type="Gene3D" id="2.40.40.10">
    <property type="entry name" value="RlpA-like domain"/>
    <property type="match status" value="1"/>
</dbReference>
<dbReference type="GO" id="GO:0000270">
    <property type="term" value="P:peptidoglycan metabolic process"/>
    <property type="evidence" value="ECO:0007669"/>
    <property type="project" value="UniProtKB-UniRule"/>
</dbReference>